<dbReference type="GO" id="GO:0016491">
    <property type="term" value="F:oxidoreductase activity"/>
    <property type="evidence" value="ECO:0007669"/>
    <property type="project" value="UniProtKB-KW"/>
</dbReference>
<dbReference type="NCBIfam" id="TIGR03467">
    <property type="entry name" value="HpnE"/>
    <property type="match status" value="1"/>
</dbReference>
<dbReference type="EC" id="1.17.8.1" evidence="2"/>
<dbReference type="InterPro" id="IPR036188">
    <property type="entry name" value="FAD/NAD-bd_sf"/>
</dbReference>
<dbReference type="InterPro" id="IPR017830">
    <property type="entry name" value="SQase_HpnE"/>
</dbReference>
<dbReference type="PANTHER" id="PTHR42923:SF47">
    <property type="entry name" value="BLR3003 PROTEIN"/>
    <property type="match status" value="1"/>
</dbReference>
<gene>
    <name evidence="2" type="primary">hpnE</name>
    <name evidence="2" type="ORF">DF3PB_2320006</name>
</gene>
<reference evidence="2" key="1">
    <citation type="submission" date="2018-07" db="EMBL/GenBank/DDBJ databases">
        <authorList>
            <person name="Quirk P.G."/>
            <person name="Krulwich T.A."/>
        </authorList>
    </citation>
    <scope>NUCLEOTIDE SEQUENCE</scope>
</reference>
<keyword evidence="2" id="KW-0560">Oxidoreductase</keyword>
<dbReference type="Gene3D" id="3.50.50.60">
    <property type="entry name" value="FAD/NAD(P)-binding domain"/>
    <property type="match status" value="1"/>
</dbReference>
<organism evidence="2">
    <name type="scientific">metagenome</name>
    <dbReference type="NCBI Taxonomy" id="256318"/>
    <lineage>
        <taxon>unclassified sequences</taxon>
        <taxon>metagenomes</taxon>
    </lineage>
</organism>
<feature type="domain" description="Amine oxidase" evidence="1">
    <location>
        <begin position="13"/>
        <end position="420"/>
    </location>
</feature>
<dbReference type="Pfam" id="PF01593">
    <property type="entry name" value="Amino_oxidase"/>
    <property type="match status" value="1"/>
</dbReference>
<dbReference type="SUPFAM" id="SSF51905">
    <property type="entry name" value="FAD/NAD(P)-binding domain"/>
    <property type="match status" value="1"/>
</dbReference>
<proteinExistence type="predicted"/>
<dbReference type="InterPro" id="IPR050464">
    <property type="entry name" value="Zeta_carotene_desat/Oxidored"/>
</dbReference>
<accession>A0A380TEG0</accession>
<sequence length="426" mass="44272">MAPSHVHIIGAGLAGLAAAVALRGTGFSITLYEAAGHAGGRCRSFVDDRLGRLIDNGNHLLLSGNQATHSFLAAIGAENGLTGPAQAAFPFIDLATAERWTVQPGRSRIPWWLFDARRRVPGTRAADYLSALRLAFAGPDATVAGCLGPDSAAYRRFWQPLAVSALNTAAEEGAASLLWAVVRETFGRGEAACRPRIAAEGLSACFVDPAVRAIAAAGGSLRLHARVAALEHGIDGPTALHLAGGETVALAAADRVILAVPPANASALVPDLKVPSGSRAIVNAHFLLPPAANGSVRPLPEFMGLVNGIGEWLFVRGDVASVTVSAADRLAEEPAEAIGAGLWPEVATALGITAVALPPYRIVKEKRATFAQTPAQIRHRPATRTRWRNLFLAGDWTATGLPATIEGSVRSGNTAAAAVIQTRRDA</sequence>
<evidence type="ECO:0000259" key="1">
    <source>
        <dbReference type="Pfam" id="PF01593"/>
    </source>
</evidence>
<evidence type="ECO:0000313" key="2">
    <source>
        <dbReference type="EMBL" id="SUS06034.1"/>
    </source>
</evidence>
<dbReference type="EMBL" id="UIDG01000149">
    <property type="protein sequence ID" value="SUS06034.1"/>
    <property type="molecule type" value="Genomic_DNA"/>
</dbReference>
<dbReference type="PANTHER" id="PTHR42923">
    <property type="entry name" value="PROTOPORPHYRINOGEN OXIDASE"/>
    <property type="match status" value="1"/>
</dbReference>
<dbReference type="AlphaFoldDB" id="A0A380TEG0"/>
<dbReference type="InterPro" id="IPR002937">
    <property type="entry name" value="Amino_oxidase"/>
</dbReference>
<protein>
    <submittedName>
        <fullName evidence="2">Hydroxysqualene dehydroxylase</fullName>
        <ecNumber evidence="2">1.17.8.1</ecNumber>
    </submittedName>
</protein>
<name>A0A380TEG0_9ZZZZ</name>